<dbReference type="CDD" id="cd01335">
    <property type="entry name" value="Radical_SAM"/>
    <property type="match status" value="1"/>
</dbReference>
<evidence type="ECO:0000256" key="4">
    <source>
        <dbReference type="ARBA" id="ARBA00023014"/>
    </source>
</evidence>
<dbReference type="PANTHER" id="PTHR11228">
    <property type="entry name" value="RADICAL SAM DOMAIN PROTEIN"/>
    <property type="match status" value="1"/>
</dbReference>
<dbReference type="SFLD" id="SFLDG01067">
    <property type="entry name" value="SPASM/twitch_domain_containing"/>
    <property type="match status" value="1"/>
</dbReference>
<dbReference type="SFLD" id="SFLDS00029">
    <property type="entry name" value="Radical_SAM"/>
    <property type="match status" value="1"/>
</dbReference>
<dbReference type="GO" id="GO:0046872">
    <property type="term" value="F:metal ion binding"/>
    <property type="evidence" value="ECO:0007669"/>
    <property type="project" value="UniProtKB-KW"/>
</dbReference>
<dbReference type="SFLD" id="SFLDG01094">
    <property type="entry name" value="Uncharacterised_Radical_SAM_Su"/>
    <property type="match status" value="1"/>
</dbReference>
<dbReference type="PANTHER" id="PTHR11228:SF27">
    <property type="entry name" value="GLYCYL-RADICAL ENZYME ACTIVATING ENZYME MJ1227-RELATED"/>
    <property type="match status" value="1"/>
</dbReference>
<dbReference type="InterPro" id="IPR058240">
    <property type="entry name" value="rSAM_sf"/>
</dbReference>
<dbReference type="PROSITE" id="PS51918">
    <property type="entry name" value="RADICAL_SAM"/>
    <property type="match status" value="1"/>
</dbReference>
<dbReference type="AlphaFoldDB" id="X1RYL9"/>
<evidence type="ECO:0000256" key="2">
    <source>
        <dbReference type="ARBA" id="ARBA00022723"/>
    </source>
</evidence>
<dbReference type="InterPro" id="IPR012840">
    <property type="entry name" value="NrdG2"/>
</dbReference>
<dbReference type="Gene3D" id="3.20.20.70">
    <property type="entry name" value="Aldolase class I"/>
    <property type="match status" value="1"/>
</dbReference>
<comment type="caution">
    <text evidence="6">The sequence shown here is derived from an EMBL/GenBank/DDBJ whole genome shotgun (WGS) entry which is preliminary data.</text>
</comment>
<keyword evidence="1" id="KW-0949">S-adenosyl-L-methionine</keyword>
<dbReference type="NCBIfam" id="TIGR02495">
    <property type="entry name" value="NrdG2"/>
    <property type="match status" value="1"/>
</dbReference>
<sequence length="257" mass="29166">MPLRINLGGIVPFSTIDWRGKAAMVIFLRRCPLRCIYCQNYNLLEDDNYVERQEIEEEIKKNEEFIDAVVLSGGEPFMQPGAIAAISKYAKKRSLFVAVQTNGFYPAVIESVLKEEGNAKLIDKILLDIKAPLSDEELYDKLTKVHNVAERVRNTLDVCVRAKIDLELVTTVFKNIVGAEEVKRIAKEIEEAGAAHCPYVIQQGRVELVPDRAIKEADVFSHEELKELASLAYHAACLEDIRIRTREDGEEVIYRRS</sequence>
<keyword evidence="2" id="KW-0479">Metal-binding</keyword>
<dbReference type="EMBL" id="BARW01006067">
    <property type="protein sequence ID" value="GAI85877.1"/>
    <property type="molecule type" value="Genomic_DNA"/>
</dbReference>
<keyword evidence="4" id="KW-0411">Iron-sulfur</keyword>
<evidence type="ECO:0000313" key="6">
    <source>
        <dbReference type="EMBL" id="GAI85877.1"/>
    </source>
</evidence>
<dbReference type="InterPro" id="IPR013785">
    <property type="entry name" value="Aldolase_TIM"/>
</dbReference>
<accession>X1RYL9</accession>
<feature type="domain" description="Radical SAM core" evidence="5">
    <location>
        <begin position="17"/>
        <end position="235"/>
    </location>
</feature>
<reference evidence="6" key="1">
    <citation type="journal article" date="2014" name="Front. Microbiol.">
        <title>High frequency of phylogenetically diverse reductive dehalogenase-homologous genes in deep subseafloor sedimentary metagenomes.</title>
        <authorList>
            <person name="Kawai M."/>
            <person name="Futagami T."/>
            <person name="Toyoda A."/>
            <person name="Takaki Y."/>
            <person name="Nishi S."/>
            <person name="Hori S."/>
            <person name="Arai W."/>
            <person name="Tsubouchi T."/>
            <person name="Morono Y."/>
            <person name="Uchiyama I."/>
            <person name="Ito T."/>
            <person name="Fujiyama A."/>
            <person name="Inagaki F."/>
            <person name="Takami H."/>
        </authorList>
    </citation>
    <scope>NUCLEOTIDE SEQUENCE</scope>
    <source>
        <strain evidence="6">Expedition CK06-06</strain>
    </source>
</reference>
<dbReference type="InterPro" id="IPR050377">
    <property type="entry name" value="Radical_SAM_PqqE_MftC-like"/>
</dbReference>
<evidence type="ECO:0000256" key="3">
    <source>
        <dbReference type="ARBA" id="ARBA00023004"/>
    </source>
</evidence>
<evidence type="ECO:0000259" key="5">
    <source>
        <dbReference type="PROSITE" id="PS51918"/>
    </source>
</evidence>
<dbReference type="GO" id="GO:0003824">
    <property type="term" value="F:catalytic activity"/>
    <property type="evidence" value="ECO:0007669"/>
    <property type="project" value="InterPro"/>
</dbReference>
<gene>
    <name evidence="6" type="ORF">S12H4_12694</name>
</gene>
<dbReference type="InterPro" id="IPR007197">
    <property type="entry name" value="rSAM"/>
</dbReference>
<dbReference type="Pfam" id="PF04055">
    <property type="entry name" value="Radical_SAM"/>
    <property type="match status" value="1"/>
</dbReference>
<organism evidence="6">
    <name type="scientific">marine sediment metagenome</name>
    <dbReference type="NCBI Taxonomy" id="412755"/>
    <lineage>
        <taxon>unclassified sequences</taxon>
        <taxon>metagenomes</taxon>
        <taxon>ecological metagenomes</taxon>
    </lineage>
</organism>
<evidence type="ECO:0000256" key="1">
    <source>
        <dbReference type="ARBA" id="ARBA00022691"/>
    </source>
</evidence>
<name>X1RYL9_9ZZZZ</name>
<keyword evidence="3" id="KW-0408">Iron</keyword>
<dbReference type="GO" id="GO:0051536">
    <property type="term" value="F:iron-sulfur cluster binding"/>
    <property type="evidence" value="ECO:0007669"/>
    <property type="project" value="UniProtKB-KW"/>
</dbReference>
<proteinExistence type="predicted"/>
<dbReference type="SUPFAM" id="SSF102114">
    <property type="entry name" value="Radical SAM enzymes"/>
    <property type="match status" value="1"/>
</dbReference>
<protein>
    <recommendedName>
        <fullName evidence="5">Radical SAM core domain-containing protein</fullName>
    </recommendedName>
</protein>